<dbReference type="EMBL" id="VYWW01000025">
    <property type="protein sequence ID" value="KAA9321826.1"/>
    <property type="molecule type" value="Genomic_DNA"/>
</dbReference>
<protein>
    <submittedName>
        <fullName evidence="1">Uncharacterized protein</fullName>
    </submittedName>
</protein>
<dbReference type="OrthoDB" id="9874852at2"/>
<dbReference type="RefSeq" id="WP_006588536.1">
    <property type="nucleotide sequence ID" value="NZ_CATOUX010000011.1"/>
</dbReference>
<evidence type="ECO:0000313" key="1">
    <source>
        <dbReference type="EMBL" id="KAA9321826.1"/>
    </source>
</evidence>
<comment type="caution">
    <text evidence="1">The sequence shown here is derived from an EMBL/GenBank/DDBJ whole genome shotgun (WGS) entry which is preliminary data.</text>
</comment>
<evidence type="ECO:0000313" key="2">
    <source>
        <dbReference type="Proteomes" id="UP000327236"/>
    </source>
</evidence>
<proteinExistence type="predicted"/>
<reference evidence="1 2" key="1">
    <citation type="submission" date="2019-09" db="EMBL/GenBank/DDBJ databases">
        <title>Draft genome sequence assemblies of isolates from the urinary tract.</title>
        <authorList>
            <person name="Mores C.R."/>
            <person name="Putonti C."/>
            <person name="Wolfe A.J."/>
        </authorList>
    </citation>
    <scope>NUCLEOTIDE SEQUENCE [LARGE SCALE GENOMIC DNA]</scope>
    <source>
        <strain evidence="1 2">UMB246</strain>
    </source>
</reference>
<gene>
    <name evidence="1" type="ORF">F6H94_06000</name>
</gene>
<accession>A0A2I1XPL0</accession>
<dbReference type="AlphaFoldDB" id="A0A2I1XPL0"/>
<organism evidence="1 2">
    <name type="scientific">Lactobacillus jensenii</name>
    <dbReference type="NCBI Taxonomy" id="109790"/>
    <lineage>
        <taxon>Bacteria</taxon>
        <taxon>Bacillati</taxon>
        <taxon>Bacillota</taxon>
        <taxon>Bacilli</taxon>
        <taxon>Lactobacillales</taxon>
        <taxon>Lactobacillaceae</taxon>
        <taxon>Lactobacillus</taxon>
    </lineage>
</organism>
<sequence length="141" mass="16321">MIINKEPTNERSDGLIKLFSFIKNKFSFRRTYKIEGEDLPKQTNKSKPKIIVAFSIVFFIILWWFANSLKLLILQTKQPNFSFFTSKLDADIAFKNGINLLGNSINFKYLPIIIAFSIFLSWGLVKKMNYASKGSSLRPTR</sequence>
<dbReference type="Proteomes" id="UP000327236">
    <property type="component" value="Unassembled WGS sequence"/>
</dbReference>
<name>A0A2I1XPL0_LACJE</name>